<dbReference type="InterPro" id="IPR032675">
    <property type="entry name" value="LRR_dom_sf"/>
</dbReference>
<protein>
    <recommendedName>
        <fullName evidence="2">F-box domain-containing protein</fullName>
    </recommendedName>
</protein>
<proteinExistence type="predicted"/>
<gene>
    <name evidence="3" type="ORF">ARMSODRAFT_999750</name>
</gene>
<feature type="region of interest" description="Disordered" evidence="1">
    <location>
        <begin position="1"/>
        <end position="32"/>
    </location>
</feature>
<dbReference type="STRING" id="1076256.A0A2H3C6K3"/>
<evidence type="ECO:0000313" key="3">
    <source>
        <dbReference type="EMBL" id="PBK77520.1"/>
    </source>
</evidence>
<dbReference type="InterPro" id="IPR001810">
    <property type="entry name" value="F-box_dom"/>
</dbReference>
<feature type="domain" description="F-box" evidence="2">
    <location>
        <begin position="41"/>
        <end position="93"/>
    </location>
</feature>
<evidence type="ECO:0000259" key="2">
    <source>
        <dbReference type="Pfam" id="PF12937"/>
    </source>
</evidence>
<keyword evidence="4" id="KW-1185">Reference proteome</keyword>
<dbReference type="EMBL" id="KZ293416">
    <property type="protein sequence ID" value="PBK77520.1"/>
    <property type="molecule type" value="Genomic_DNA"/>
</dbReference>
<dbReference type="Proteomes" id="UP000218334">
    <property type="component" value="Unassembled WGS sequence"/>
</dbReference>
<dbReference type="AlphaFoldDB" id="A0A2H3C6K3"/>
<dbReference type="SUPFAM" id="SSF52047">
    <property type="entry name" value="RNI-like"/>
    <property type="match status" value="1"/>
</dbReference>
<name>A0A2H3C6K3_9AGAR</name>
<accession>A0A2H3C6K3</accession>
<dbReference type="Pfam" id="PF12937">
    <property type="entry name" value="F-box-like"/>
    <property type="match status" value="1"/>
</dbReference>
<dbReference type="Gene3D" id="3.80.10.10">
    <property type="entry name" value="Ribonuclease Inhibitor"/>
    <property type="match status" value="2"/>
</dbReference>
<evidence type="ECO:0000313" key="4">
    <source>
        <dbReference type="Proteomes" id="UP000218334"/>
    </source>
</evidence>
<reference evidence="4" key="1">
    <citation type="journal article" date="2017" name="Nat. Ecol. Evol.">
        <title>Genome expansion and lineage-specific genetic innovations in the forest pathogenic fungi Armillaria.</title>
        <authorList>
            <person name="Sipos G."/>
            <person name="Prasanna A.N."/>
            <person name="Walter M.C."/>
            <person name="O'Connor E."/>
            <person name="Balint B."/>
            <person name="Krizsan K."/>
            <person name="Kiss B."/>
            <person name="Hess J."/>
            <person name="Varga T."/>
            <person name="Slot J."/>
            <person name="Riley R."/>
            <person name="Boka B."/>
            <person name="Rigling D."/>
            <person name="Barry K."/>
            <person name="Lee J."/>
            <person name="Mihaltcheva S."/>
            <person name="LaButti K."/>
            <person name="Lipzen A."/>
            <person name="Waldron R."/>
            <person name="Moloney N.M."/>
            <person name="Sperisen C."/>
            <person name="Kredics L."/>
            <person name="Vagvoelgyi C."/>
            <person name="Patrignani A."/>
            <person name="Fitzpatrick D."/>
            <person name="Nagy I."/>
            <person name="Doyle S."/>
            <person name="Anderson J.B."/>
            <person name="Grigoriev I.V."/>
            <person name="Gueldener U."/>
            <person name="Muensterkoetter M."/>
            <person name="Nagy L.G."/>
        </authorList>
    </citation>
    <scope>NUCLEOTIDE SEQUENCE [LARGE SCALE GENOMIC DNA]</scope>
    <source>
        <strain evidence="4">28-4</strain>
    </source>
</reference>
<dbReference type="Gene3D" id="1.20.1280.50">
    <property type="match status" value="1"/>
</dbReference>
<feature type="compositionally biased region" description="Basic and acidic residues" evidence="1">
    <location>
        <begin position="1"/>
        <end position="15"/>
    </location>
</feature>
<sequence length="492" mass="54925">MAQNENEGKKQDEVPKAPNSNPSRGEHRQGGTTAIGRINELLPNELLGKIFSTAIISLLPKEHKSFLALVCSVCSRWRNVAIEAAELWTTIYIHNQRHIPAAELFLKRSKTRLLDVDVEVTFGRSRSRSRSPRAFTRQSSLRVAELTSVHLERTNTLSLSVNNTPGAEKFSALYRSMPAPHLVSLSVNVKGWSQSALPLLDSICSFHFNGNDGSPPTTASSSSLTRLELKSIFPEHEDLRNIFTYFPSLETLILPEFGPGWGKPNRVNRPIISAPSSLRSLAVHLGYTHEKSSYAGSSPECSCVFGSLRFPSLEYLEVLGEDPSCDLNLSSHFKDLPKLKTLRLQRCSVPPLDDEFFRSLKLLNHLELADNLNAVQWSSNLSCTKMALPFPCLSSISLSDQSSKSRDMSPWARLAQLAVQINGCTQFSVKVTAQHHRSMTRALGPQDERIRVQVEDHSPGLLLLPPGDWVDWLDDDDDESDDDYRDYASDFE</sequence>
<evidence type="ECO:0000256" key="1">
    <source>
        <dbReference type="SAM" id="MobiDB-lite"/>
    </source>
</evidence>
<organism evidence="3 4">
    <name type="scientific">Armillaria solidipes</name>
    <dbReference type="NCBI Taxonomy" id="1076256"/>
    <lineage>
        <taxon>Eukaryota</taxon>
        <taxon>Fungi</taxon>
        <taxon>Dikarya</taxon>
        <taxon>Basidiomycota</taxon>
        <taxon>Agaricomycotina</taxon>
        <taxon>Agaricomycetes</taxon>
        <taxon>Agaricomycetidae</taxon>
        <taxon>Agaricales</taxon>
        <taxon>Marasmiineae</taxon>
        <taxon>Physalacriaceae</taxon>
        <taxon>Armillaria</taxon>
    </lineage>
</organism>